<sequence length="128" mass="14689">MKNSIFFKGSEHKQRFVEAMQRIGGKIYQGKFDPEYATAVYVLTADLSTWRKAGDYVACDGIDVERLLEEVDFSGSYQVLIRWAGNLFNEQQHLDPIETLRLDEGNFQLVLSALLIRRYGLQVSDFTS</sequence>
<organism evidence="1 2">
    <name type="scientific">Reticulibacter mediterranei</name>
    <dbReference type="NCBI Taxonomy" id="2778369"/>
    <lineage>
        <taxon>Bacteria</taxon>
        <taxon>Bacillati</taxon>
        <taxon>Chloroflexota</taxon>
        <taxon>Ktedonobacteria</taxon>
        <taxon>Ktedonobacterales</taxon>
        <taxon>Reticulibacteraceae</taxon>
        <taxon>Reticulibacter</taxon>
    </lineage>
</organism>
<accession>A0A8J3IT34</accession>
<dbReference type="RefSeq" id="WP_220205522.1">
    <property type="nucleotide sequence ID" value="NZ_BNJK01000001.1"/>
</dbReference>
<dbReference type="AlphaFoldDB" id="A0A8J3IT34"/>
<protein>
    <submittedName>
        <fullName evidence="1">Uncharacterized protein</fullName>
    </submittedName>
</protein>
<evidence type="ECO:0000313" key="1">
    <source>
        <dbReference type="EMBL" id="GHO94806.1"/>
    </source>
</evidence>
<evidence type="ECO:0000313" key="2">
    <source>
        <dbReference type="Proteomes" id="UP000597444"/>
    </source>
</evidence>
<name>A0A8J3IT34_9CHLR</name>
<keyword evidence="2" id="KW-1185">Reference proteome</keyword>
<dbReference type="Proteomes" id="UP000597444">
    <property type="component" value="Unassembled WGS sequence"/>
</dbReference>
<gene>
    <name evidence="1" type="ORF">KSF_048540</name>
</gene>
<comment type="caution">
    <text evidence="1">The sequence shown here is derived from an EMBL/GenBank/DDBJ whole genome shotgun (WGS) entry which is preliminary data.</text>
</comment>
<proteinExistence type="predicted"/>
<reference evidence="1" key="1">
    <citation type="submission" date="2020-10" db="EMBL/GenBank/DDBJ databases">
        <title>Taxonomic study of unclassified bacteria belonging to the class Ktedonobacteria.</title>
        <authorList>
            <person name="Yabe S."/>
            <person name="Wang C.M."/>
            <person name="Zheng Y."/>
            <person name="Sakai Y."/>
            <person name="Cavaletti L."/>
            <person name="Monciardini P."/>
            <person name="Donadio S."/>
        </authorList>
    </citation>
    <scope>NUCLEOTIDE SEQUENCE</scope>
    <source>
        <strain evidence="1">ID150040</strain>
    </source>
</reference>
<dbReference type="EMBL" id="BNJK01000001">
    <property type="protein sequence ID" value="GHO94806.1"/>
    <property type="molecule type" value="Genomic_DNA"/>
</dbReference>